<dbReference type="Proteomes" id="UP000736328">
    <property type="component" value="Unassembled WGS sequence"/>
</dbReference>
<comment type="caution">
    <text evidence="1">The sequence shown here is derived from an EMBL/GenBank/DDBJ whole genome shotgun (WGS) entry which is preliminary data.</text>
</comment>
<evidence type="ECO:0000313" key="1">
    <source>
        <dbReference type="EMBL" id="MBI4726932.1"/>
    </source>
</evidence>
<gene>
    <name evidence="1" type="ORF">HY768_06875</name>
</gene>
<accession>A0A933MIB2</accession>
<name>A0A933MIB2_UNCT6</name>
<proteinExistence type="predicted"/>
<organism evidence="1 2">
    <name type="scientific">candidate division TA06 bacterium</name>
    <dbReference type="NCBI Taxonomy" id="2250710"/>
    <lineage>
        <taxon>Bacteria</taxon>
        <taxon>Bacteria division TA06</taxon>
    </lineage>
</organism>
<dbReference type="AlphaFoldDB" id="A0A933MIB2"/>
<evidence type="ECO:0000313" key="2">
    <source>
        <dbReference type="Proteomes" id="UP000736328"/>
    </source>
</evidence>
<dbReference type="EMBL" id="JACQXR010000089">
    <property type="protein sequence ID" value="MBI4726932.1"/>
    <property type="molecule type" value="Genomic_DNA"/>
</dbReference>
<sequence length="242" mass="27783">MKSKEVISKLTQVYLNYGIVPIGGKPELDLPEVKQSIKIEAVFDDYDKVQLLTYDPLQKRFFGVKGWYKTHNAKPGDAIVIEPVIPGKRYRFRFCPKKYEEVLLEENLLERIKVSKKSGRGISIVGKPINYGGLIYGPVNELGVVLLFGMIFEELGIIVEEVKSGFPDATIRRFNGKGWTRELVEFEYESLNFKQHNHSVSGCDMIICWSHNWKDCPLEVCEMEPLLKLLPRDKLEKVYPGI</sequence>
<protein>
    <submittedName>
        <fullName evidence="1">Uncharacterized protein</fullName>
    </submittedName>
</protein>
<reference evidence="1" key="1">
    <citation type="submission" date="2020-07" db="EMBL/GenBank/DDBJ databases">
        <title>Huge and variable diversity of episymbiotic CPR bacteria and DPANN archaea in groundwater ecosystems.</title>
        <authorList>
            <person name="He C.Y."/>
            <person name="Keren R."/>
            <person name="Whittaker M."/>
            <person name="Farag I.F."/>
            <person name="Doudna J."/>
            <person name="Cate J.H.D."/>
            <person name="Banfield J.F."/>
        </authorList>
    </citation>
    <scope>NUCLEOTIDE SEQUENCE</scope>
    <source>
        <strain evidence="1">NC_groundwater_1520_Pr4_B-0.1um_53_5</strain>
    </source>
</reference>